<evidence type="ECO:0000313" key="4">
    <source>
        <dbReference type="Proteomes" id="UP001151699"/>
    </source>
</evidence>
<feature type="compositionally biased region" description="Low complexity" evidence="2">
    <location>
        <begin position="35"/>
        <end position="53"/>
    </location>
</feature>
<dbReference type="AlphaFoldDB" id="A0A9Q0MQN9"/>
<accession>A0A9Q0MQN9</accession>
<feature type="region of interest" description="Disordered" evidence="2">
    <location>
        <begin position="22"/>
        <end position="93"/>
    </location>
</feature>
<dbReference type="EMBL" id="WJQU01000004">
    <property type="protein sequence ID" value="KAJ6636215.1"/>
    <property type="molecule type" value="Genomic_DNA"/>
</dbReference>
<sequence length="609" mass="70616">MESDTNCQELIAKYKMCLESEKRRLTPTDPNLNVSTTDSESISETTSSQNSFSCLQEKQQEHDKGNNALDKSESVINPEGVLRGATPSKERDIQQQAKMEQWITDSFYTSFPSFKLQEINKKALADDRREDYKKYLSEISNQINLNAANSSRSTEVLSKPTVKTKIPTRDQLLSNHSDLSYNFHNPDAIQERNEKIVVERARRKVELQQELLRQIEEKKLEIQKIRAKEKEEDEQLQRRIENQIKALQVAEESTKTKTERVLIPNPVNKISRSRDTIPRRDLEYTTEPLQSENDSPEDRRKRSNDRQIYKFFSNSAPQNYYYNHPVGFNHLPFVEPQLHHFSTAIHNSNQQCNNCRRDVPILCNSCSRNEVNPLYYSCYRCNLLQNMDICHNCRRDCMHSWSSNGFLNPRGLNIYQRDNRPQILEIKYHDNNSQTQESWSQDSMNRIKKTVAKSPDTNGNLFDDKPVSSNHSTATNSSQDHANVSISKEEEIKELKRKNDILIAKYARNYGSLRKRMAPENNTNRKIVNDSFPLPLMRKQPTTTSSEGVDKKSIQKSSQAVRNLEYKWEIPVVQKQVITSKPGESAQVFTQIGAISKQLQIEKLNFNDN</sequence>
<feature type="region of interest" description="Disordered" evidence="2">
    <location>
        <begin position="535"/>
        <end position="555"/>
    </location>
</feature>
<feature type="region of interest" description="Disordered" evidence="2">
    <location>
        <begin position="271"/>
        <end position="303"/>
    </location>
</feature>
<protein>
    <submittedName>
        <fullName evidence="3">Uncharacterized protein</fullName>
    </submittedName>
</protein>
<keyword evidence="1" id="KW-0175">Coiled coil</keyword>
<feature type="region of interest" description="Disordered" evidence="2">
    <location>
        <begin position="451"/>
        <end position="486"/>
    </location>
</feature>
<evidence type="ECO:0000256" key="1">
    <source>
        <dbReference type="SAM" id="Coils"/>
    </source>
</evidence>
<comment type="caution">
    <text evidence="3">The sequence shown here is derived from an EMBL/GenBank/DDBJ whole genome shotgun (WGS) entry which is preliminary data.</text>
</comment>
<dbReference type="OrthoDB" id="7735955at2759"/>
<organism evidence="3 4">
    <name type="scientific">Pseudolycoriella hygida</name>
    <dbReference type="NCBI Taxonomy" id="35572"/>
    <lineage>
        <taxon>Eukaryota</taxon>
        <taxon>Metazoa</taxon>
        <taxon>Ecdysozoa</taxon>
        <taxon>Arthropoda</taxon>
        <taxon>Hexapoda</taxon>
        <taxon>Insecta</taxon>
        <taxon>Pterygota</taxon>
        <taxon>Neoptera</taxon>
        <taxon>Endopterygota</taxon>
        <taxon>Diptera</taxon>
        <taxon>Nematocera</taxon>
        <taxon>Sciaroidea</taxon>
        <taxon>Sciaridae</taxon>
        <taxon>Pseudolycoriella</taxon>
    </lineage>
</organism>
<name>A0A9Q0MQN9_9DIPT</name>
<feature type="compositionally biased region" description="Basic and acidic residues" evidence="2">
    <location>
        <begin position="272"/>
        <end position="283"/>
    </location>
</feature>
<gene>
    <name evidence="3" type="ORF">Bhyg_14803</name>
</gene>
<feature type="coiled-coil region" evidence="1">
    <location>
        <begin position="198"/>
        <end position="253"/>
    </location>
</feature>
<keyword evidence="4" id="KW-1185">Reference proteome</keyword>
<feature type="compositionally biased region" description="Polar residues" evidence="2">
    <location>
        <begin position="467"/>
        <end position="484"/>
    </location>
</feature>
<evidence type="ECO:0000256" key="2">
    <source>
        <dbReference type="SAM" id="MobiDB-lite"/>
    </source>
</evidence>
<evidence type="ECO:0000313" key="3">
    <source>
        <dbReference type="EMBL" id="KAJ6636215.1"/>
    </source>
</evidence>
<proteinExistence type="predicted"/>
<feature type="compositionally biased region" description="Basic and acidic residues" evidence="2">
    <location>
        <begin position="58"/>
        <end position="73"/>
    </location>
</feature>
<dbReference type="Proteomes" id="UP001151699">
    <property type="component" value="Chromosome C"/>
</dbReference>
<reference evidence="3" key="1">
    <citation type="submission" date="2022-07" db="EMBL/GenBank/DDBJ databases">
        <authorList>
            <person name="Trinca V."/>
            <person name="Uliana J.V.C."/>
            <person name="Torres T.T."/>
            <person name="Ward R.J."/>
            <person name="Monesi N."/>
        </authorList>
    </citation>
    <scope>NUCLEOTIDE SEQUENCE</scope>
    <source>
        <strain evidence="3">HSMRA1968</strain>
        <tissue evidence="3">Whole embryos</tissue>
    </source>
</reference>
<dbReference type="CDD" id="cd22249">
    <property type="entry name" value="UDM1_RNF168_RNF169-like"/>
    <property type="match status" value="1"/>
</dbReference>